<dbReference type="Gene3D" id="2.60.120.330">
    <property type="entry name" value="B-lactam Antibiotic, Isopenicillin N Synthase, Chain"/>
    <property type="match status" value="1"/>
</dbReference>
<gene>
    <name evidence="11" type="ORF">SADUNF_Sadunf05G0134100</name>
</gene>
<evidence type="ECO:0000256" key="1">
    <source>
        <dbReference type="ARBA" id="ARBA00001961"/>
    </source>
</evidence>
<protein>
    <recommendedName>
        <fullName evidence="10">Fe2OG dioxygenase domain-containing protein</fullName>
    </recommendedName>
</protein>
<dbReference type="FunFam" id="2.60.120.330:FF:000003">
    <property type="entry name" value="Gibberellin 20 oxidase 2"/>
    <property type="match status" value="1"/>
</dbReference>
<comment type="catalytic activity">
    <reaction evidence="8">
        <text>gibberellin A12 + 2 2-oxoglutarate + 3 O2 + H(+) = gibberellin A9 + 2 succinate + 3 CO2 + 2 H2O</text>
        <dbReference type="Rhea" id="RHEA:60772"/>
        <dbReference type="ChEBI" id="CHEBI:15377"/>
        <dbReference type="ChEBI" id="CHEBI:15378"/>
        <dbReference type="ChEBI" id="CHEBI:15379"/>
        <dbReference type="ChEBI" id="CHEBI:16526"/>
        <dbReference type="ChEBI" id="CHEBI:16810"/>
        <dbReference type="ChEBI" id="CHEBI:30031"/>
        <dbReference type="ChEBI" id="CHEBI:58627"/>
        <dbReference type="ChEBI" id="CHEBI:73255"/>
    </reaction>
    <physiologicalReaction direction="left-to-right" evidence="8">
        <dbReference type="Rhea" id="RHEA:60773"/>
    </physiologicalReaction>
</comment>
<dbReference type="InterPro" id="IPR044861">
    <property type="entry name" value="IPNS-like_FE2OG_OXY"/>
</dbReference>
<keyword evidence="4 9" id="KW-0560">Oxidoreductase</keyword>
<sequence>MESSTSVIPPVSNFQPSETSSVVPHLLDISIKLASTNHLLWKAQVIPILQSFERLCSSLASPLTIPRLEIEGGSHEQINSISMSRRFVWPKEDLVGAHQELTAPVVDLEGFLRGDEEATKQASDIIKAACLQHGFFQVINHGVDLNLISVAHDHTDNFFKLPTCDKLKVRRLPGSIWGYSSGHADRYLSKLPWKETLSFGYNENCPNPIGIDFFKSTIGKDFEQTRLVYLKYCEAMKGLSLSIMELLAISLGVDRGHYRKFFEDGCSIMRCNFYPPCQEPGLTLGTGPHRDPTSLTILHQDQVGGLEVFSDNIWQRVRPLQSALVINVGDTFMALSNGTYKSCLHRAVVNKYEERRSLAFFLCPREDKVVRPPQDLVCNQGKRMYPDFTWSDMLHFTQKFYRADDATLQNFTKWIISAKSANL</sequence>
<evidence type="ECO:0000256" key="2">
    <source>
        <dbReference type="ARBA" id="ARBA00004972"/>
    </source>
</evidence>
<comment type="pathway">
    <text evidence="2">Hormone biosynthesis.</text>
</comment>
<keyword evidence="3 9" id="KW-0479">Metal-binding</keyword>
<dbReference type="Pfam" id="PF14226">
    <property type="entry name" value="DIOX_N"/>
    <property type="match status" value="1"/>
</dbReference>
<evidence type="ECO:0000313" key="11">
    <source>
        <dbReference type="EMBL" id="KAF9682682.1"/>
    </source>
</evidence>
<dbReference type="InterPro" id="IPR005123">
    <property type="entry name" value="Oxoglu/Fe-dep_dioxygenase_dom"/>
</dbReference>
<dbReference type="InterPro" id="IPR050231">
    <property type="entry name" value="Iron_ascorbate_oxido_reductase"/>
</dbReference>
<dbReference type="OrthoDB" id="288590at2759"/>
<comment type="caution">
    <text evidence="11">The sequence shown here is derived from an EMBL/GenBank/DDBJ whole genome shotgun (WGS) entry which is preliminary data.</text>
</comment>
<evidence type="ECO:0000259" key="10">
    <source>
        <dbReference type="PROSITE" id="PS51471"/>
    </source>
</evidence>
<dbReference type="Proteomes" id="UP000657918">
    <property type="component" value="Unassembled WGS sequence"/>
</dbReference>
<comment type="pathway">
    <text evidence="6">Plant hormone biosynthesis; gibberellin biosynthesis.</text>
</comment>
<evidence type="ECO:0000256" key="9">
    <source>
        <dbReference type="RuleBase" id="RU003682"/>
    </source>
</evidence>
<dbReference type="InterPro" id="IPR026992">
    <property type="entry name" value="DIOX_N"/>
</dbReference>
<dbReference type="GO" id="GO:0045544">
    <property type="term" value="F:gibberellin 20-oxidase activity"/>
    <property type="evidence" value="ECO:0007669"/>
    <property type="project" value="UniProtKB-ARBA"/>
</dbReference>
<keyword evidence="5 9" id="KW-0408">Iron</keyword>
<dbReference type="Pfam" id="PF03171">
    <property type="entry name" value="2OG-FeII_Oxy"/>
    <property type="match status" value="1"/>
</dbReference>
<dbReference type="GO" id="GO:0046872">
    <property type="term" value="F:metal ion binding"/>
    <property type="evidence" value="ECO:0007669"/>
    <property type="project" value="UniProtKB-KW"/>
</dbReference>
<name>A0A835K1W2_9ROSI</name>
<dbReference type="EMBL" id="JADGMS010000005">
    <property type="protein sequence ID" value="KAF9682682.1"/>
    <property type="molecule type" value="Genomic_DNA"/>
</dbReference>
<accession>A0A835K1W2</accession>
<dbReference type="PROSITE" id="PS51471">
    <property type="entry name" value="FE2OG_OXY"/>
    <property type="match status" value="1"/>
</dbReference>
<comment type="similarity">
    <text evidence="7">Belongs to the iron/ascorbate-dependent oxidoreductase family. GA20OX subfamily.</text>
</comment>
<organism evidence="11 12">
    <name type="scientific">Salix dunnii</name>
    <dbReference type="NCBI Taxonomy" id="1413687"/>
    <lineage>
        <taxon>Eukaryota</taxon>
        <taxon>Viridiplantae</taxon>
        <taxon>Streptophyta</taxon>
        <taxon>Embryophyta</taxon>
        <taxon>Tracheophyta</taxon>
        <taxon>Spermatophyta</taxon>
        <taxon>Magnoliopsida</taxon>
        <taxon>eudicotyledons</taxon>
        <taxon>Gunneridae</taxon>
        <taxon>Pentapetalae</taxon>
        <taxon>rosids</taxon>
        <taxon>fabids</taxon>
        <taxon>Malpighiales</taxon>
        <taxon>Salicaceae</taxon>
        <taxon>Saliceae</taxon>
        <taxon>Salix</taxon>
    </lineage>
</organism>
<dbReference type="SUPFAM" id="SSF51197">
    <property type="entry name" value="Clavaminate synthase-like"/>
    <property type="match status" value="1"/>
</dbReference>
<reference evidence="11 12" key="1">
    <citation type="submission" date="2020-10" db="EMBL/GenBank/DDBJ databases">
        <title>Plant Genome Project.</title>
        <authorList>
            <person name="Zhang R.-G."/>
        </authorList>
    </citation>
    <scope>NUCLEOTIDE SEQUENCE [LARGE SCALE GENOMIC DNA]</scope>
    <source>
        <strain evidence="11">FAFU-HL-1</strain>
        <tissue evidence="11">Leaf</tissue>
    </source>
</reference>
<comment type="cofactor">
    <cofactor evidence="1">
        <name>L-ascorbate</name>
        <dbReference type="ChEBI" id="CHEBI:38290"/>
    </cofactor>
</comment>
<dbReference type="GO" id="GO:0009686">
    <property type="term" value="P:gibberellin biosynthetic process"/>
    <property type="evidence" value="ECO:0007669"/>
    <property type="project" value="UniProtKB-ARBA"/>
</dbReference>
<evidence type="ECO:0000256" key="8">
    <source>
        <dbReference type="ARBA" id="ARBA00050508"/>
    </source>
</evidence>
<evidence type="ECO:0000256" key="7">
    <source>
        <dbReference type="ARBA" id="ARBA00043997"/>
    </source>
</evidence>
<dbReference type="PANTHER" id="PTHR47990">
    <property type="entry name" value="2-OXOGLUTARATE (2OG) AND FE(II)-DEPENDENT OXYGENASE SUPERFAMILY PROTEIN-RELATED"/>
    <property type="match status" value="1"/>
</dbReference>
<feature type="domain" description="Fe2OG dioxygenase" evidence="10">
    <location>
        <begin position="264"/>
        <end position="364"/>
    </location>
</feature>
<proteinExistence type="inferred from homology"/>
<evidence type="ECO:0000256" key="5">
    <source>
        <dbReference type="ARBA" id="ARBA00023004"/>
    </source>
</evidence>
<evidence type="ECO:0000313" key="12">
    <source>
        <dbReference type="Proteomes" id="UP000657918"/>
    </source>
</evidence>
<dbReference type="PRINTS" id="PR00682">
    <property type="entry name" value="IPNSYNTHASE"/>
</dbReference>
<dbReference type="InterPro" id="IPR027443">
    <property type="entry name" value="IPNS-like_sf"/>
</dbReference>
<dbReference type="AlphaFoldDB" id="A0A835K1W2"/>
<keyword evidence="12" id="KW-1185">Reference proteome</keyword>
<evidence type="ECO:0000256" key="3">
    <source>
        <dbReference type="ARBA" id="ARBA00022723"/>
    </source>
</evidence>
<evidence type="ECO:0000256" key="6">
    <source>
        <dbReference type="ARBA" id="ARBA00037909"/>
    </source>
</evidence>
<evidence type="ECO:0000256" key="4">
    <source>
        <dbReference type="ARBA" id="ARBA00023002"/>
    </source>
</evidence>